<dbReference type="Proteomes" id="UP000318801">
    <property type="component" value="Unassembled WGS sequence"/>
</dbReference>
<name>A0A506UBI8_9HYPH</name>
<gene>
    <name evidence="5" type="ORF">FJU08_08455</name>
</gene>
<dbReference type="InterPro" id="IPR001296">
    <property type="entry name" value="Glyco_trans_1"/>
</dbReference>
<keyword evidence="6" id="KW-1185">Reference proteome</keyword>
<sequence>MTKSRIMQILPALGDGGVERGTIEMAAFLQQRGLTNIVVSAGGRLVEAVEQAGSRHIQLAVGAKSPLAIWQNARKLAALIDNEGIDILHARSRAPAWAGYWATRMARRKVGFLTTFHGVYGHSGRLKRIYNGVMLKGPMVVANSAFIRDHIIAVYGYPADRIIVAPRGVEPEQFDPAKIASDSIARIRVELGGTADAPLIVIVGRVTDWKGHRFLVEALARSRHGNARLAIVGSGQESTIDSLKNLISACGLTDRVRLCGSRSDIPAVLSACDIAVSASVRPEAFGRVAIEAEAMARPIIATAHGGSLETVIDGKTGLLVPPGNADAMAEAIDRLLDAPDECRRMGEAGRSHVLAHFTTQNMLEQEFSAYQRLEEIMNRDGR</sequence>
<feature type="domain" description="Glycosyl transferase family 1" evidence="3">
    <location>
        <begin position="188"/>
        <end position="351"/>
    </location>
</feature>
<evidence type="ECO:0000256" key="2">
    <source>
        <dbReference type="ARBA" id="ARBA00022679"/>
    </source>
</evidence>
<dbReference type="Pfam" id="PF00534">
    <property type="entry name" value="Glycos_transf_1"/>
    <property type="match status" value="1"/>
</dbReference>
<dbReference type="PANTHER" id="PTHR12526">
    <property type="entry name" value="GLYCOSYLTRANSFERASE"/>
    <property type="match status" value="1"/>
</dbReference>
<evidence type="ECO:0000313" key="6">
    <source>
        <dbReference type="Proteomes" id="UP000318801"/>
    </source>
</evidence>
<dbReference type="AlphaFoldDB" id="A0A506UBI8"/>
<dbReference type="InterPro" id="IPR028098">
    <property type="entry name" value="Glyco_trans_4-like_N"/>
</dbReference>
<comment type="caution">
    <text evidence="5">The sequence shown here is derived from an EMBL/GenBank/DDBJ whole genome shotgun (WGS) entry which is preliminary data.</text>
</comment>
<evidence type="ECO:0000259" key="4">
    <source>
        <dbReference type="Pfam" id="PF13439"/>
    </source>
</evidence>
<feature type="domain" description="Glycosyltransferase subfamily 4-like N-terminal" evidence="4">
    <location>
        <begin position="16"/>
        <end position="172"/>
    </location>
</feature>
<accession>A0A506UBI8</accession>
<dbReference type="Pfam" id="PF13439">
    <property type="entry name" value="Glyco_transf_4"/>
    <property type="match status" value="1"/>
</dbReference>
<keyword evidence="1" id="KW-0328">Glycosyltransferase</keyword>
<evidence type="ECO:0000313" key="5">
    <source>
        <dbReference type="EMBL" id="TPW31762.1"/>
    </source>
</evidence>
<keyword evidence="2 5" id="KW-0808">Transferase</keyword>
<organism evidence="5 6">
    <name type="scientific">Martelella alba</name>
    <dbReference type="NCBI Taxonomy" id="2590451"/>
    <lineage>
        <taxon>Bacteria</taxon>
        <taxon>Pseudomonadati</taxon>
        <taxon>Pseudomonadota</taxon>
        <taxon>Alphaproteobacteria</taxon>
        <taxon>Hyphomicrobiales</taxon>
        <taxon>Aurantimonadaceae</taxon>
        <taxon>Martelella</taxon>
    </lineage>
</organism>
<evidence type="ECO:0000259" key="3">
    <source>
        <dbReference type="Pfam" id="PF00534"/>
    </source>
</evidence>
<dbReference type="RefSeq" id="WP_141148534.1">
    <property type="nucleotide sequence ID" value="NZ_VHLG01000003.1"/>
</dbReference>
<dbReference type="GO" id="GO:0016757">
    <property type="term" value="F:glycosyltransferase activity"/>
    <property type="evidence" value="ECO:0007669"/>
    <property type="project" value="UniProtKB-KW"/>
</dbReference>
<dbReference type="Gene3D" id="3.40.50.2000">
    <property type="entry name" value="Glycogen Phosphorylase B"/>
    <property type="match status" value="2"/>
</dbReference>
<proteinExistence type="predicted"/>
<dbReference type="OrthoDB" id="5147801at2"/>
<dbReference type="SUPFAM" id="SSF53756">
    <property type="entry name" value="UDP-Glycosyltransferase/glycogen phosphorylase"/>
    <property type="match status" value="1"/>
</dbReference>
<protein>
    <submittedName>
        <fullName evidence="5">Glycosyltransferase family 4 protein</fullName>
    </submittedName>
</protein>
<dbReference type="PANTHER" id="PTHR12526:SF510">
    <property type="entry name" value="D-INOSITOL 3-PHOSPHATE GLYCOSYLTRANSFERASE"/>
    <property type="match status" value="1"/>
</dbReference>
<reference evidence="5 6" key="1">
    <citation type="submission" date="2019-06" db="EMBL/GenBank/DDBJ databases">
        <authorList>
            <person name="Li M."/>
        </authorList>
    </citation>
    <scope>NUCLEOTIDE SEQUENCE [LARGE SCALE GENOMIC DNA]</scope>
    <source>
        <strain evidence="5 6">BGMRC2036</strain>
    </source>
</reference>
<evidence type="ECO:0000256" key="1">
    <source>
        <dbReference type="ARBA" id="ARBA00022676"/>
    </source>
</evidence>
<dbReference type="EMBL" id="VHLG01000003">
    <property type="protein sequence ID" value="TPW31762.1"/>
    <property type="molecule type" value="Genomic_DNA"/>
</dbReference>
<dbReference type="CDD" id="cd03819">
    <property type="entry name" value="GT4_WavL-like"/>
    <property type="match status" value="1"/>
</dbReference>